<dbReference type="PROSITE" id="PS51371">
    <property type="entry name" value="CBS"/>
    <property type="match status" value="4"/>
</dbReference>
<feature type="domain" description="CBS" evidence="3">
    <location>
        <begin position="224"/>
        <end position="280"/>
    </location>
</feature>
<dbReference type="PANTHER" id="PTHR43080">
    <property type="entry name" value="CBS DOMAIN-CONTAINING PROTEIN CBSX3, MITOCHONDRIAL"/>
    <property type="match status" value="1"/>
</dbReference>
<dbReference type="InterPro" id="IPR000644">
    <property type="entry name" value="CBS_dom"/>
</dbReference>
<comment type="caution">
    <text evidence="4">The sequence shown here is derived from an EMBL/GenBank/DDBJ whole genome shotgun (WGS) entry which is preliminary data.</text>
</comment>
<dbReference type="AlphaFoldDB" id="A0A937VYB1"/>
<sequence>MDVKTYMHTGVTTVSPEALANTAYQMMTLGETRIRHLPVVLDDGTLIGIVTDRDLRRVGASDAPSMSEHELIYLLAKLRVREVMTKEVVTVSGTTSVMHAGQLFLQKKFGCLPVVRENHTLEGIITVTDLLRAYVAQADAEHSVGVRSMVQTQVVTASPTMSLADLQRLMGLNHIRHVPVVSGSHLVGMMTDRDLRDAIPSPATTLTRGEIAYRLETTPIKTCMTQELIWVGPEVTMVQATRVLLQHTIGCLPIVDNGTLVGVVTDMDCVRAFLSTASGA</sequence>
<dbReference type="Pfam" id="PF00571">
    <property type="entry name" value="CBS"/>
    <property type="match status" value="4"/>
</dbReference>
<evidence type="ECO:0000313" key="5">
    <source>
        <dbReference type="Proteomes" id="UP000712673"/>
    </source>
</evidence>
<evidence type="ECO:0000259" key="3">
    <source>
        <dbReference type="PROSITE" id="PS51371"/>
    </source>
</evidence>
<dbReference type="Proteomes" id="UP000712673">
    <property type="component" value="Unassembled WGS sequence"/>
</dbReference>
<organism evidence="4 5">
    <name type="scientific">Tectimicrobiota bacterium</name>
    <dbReference type="NCBI Taxonomy" id="2528274"/>
    <lineage>
        <taxon>Bacteria</taxon>
        <taxon>Pseudomonadati</taxon>
        <taxon>Nitrospinota/Tectimicrobiota group</taxon>
        <taxon>Candidatus Tectimicrobiota</taxon>
    </lineage>
</organism>
<dbReference type="CDD" id="cd04584">
    <property type="entry name" value="CBS_pair_AcuB_like"/>
    <property type="match status" value="2"/>
</dbReference>
<feature type="domain" description="CBS" evidence="3">
    <location>
        <begin position="149"/>
        <end position="205"/>
    </location>
</feature>
<dbReference type="SUPFAM" id="SSF54631">
    <property type="entry name" value="CBS-domain pair"/>
    <property type="match status" value="3"/>
</dbReference>
<keyword evidence="1 2" id="KW-0129">CBS domain</keyword>
<proteinExistence type="predicted"/>
<evidence type="ECO:0000313" key="4">
    <source>
        <dbReference type="EMBL" id="MBM3223353.1"/>
    </source>
</evidence>
<dbReference type="SMART" id="SM00116">
    <property type="entry name" value="CBS"/>
    <property type="match status" value="4"/>
</dbReference>
<gene>
    <name evidence="4" type="ORF">FJZ47_06090</name>
</gene>
<feature type="domain" description="CBS" evidence="3">
    <location>
        <begin position="7"/>
        <end position="65"/>
    </location>
</feature>
<dbReference type="InterPro" id="IPR046342">
    <property type="entry name" value="CBS_dom_sf"/>
</dbReference>
<evidence type="ECO:0000256" key="2">
    <source>
        <dbReference type="PROSITE-ProRule" id="PRU00703"/>
    </source>
</evidence>
<name>A0A937VYB1_UNCTE</name>
<dbReference type="InterPro" id="IPR051257">
    <property type="entry name" value="Diverse_CBS-Domain"/>
</dbReference>
<accession>A0A937VYB1</accession>
<reference evidence="4" key="1">
    <citation type="submission" date="2019-03" db="EMBL/GenBank/DDBJ databases">
        <title>Lake Tanganyika Metagenome-Assembled Genomes (MAGs).</title>
        <authorList>
            <person name="Tran P."/>
        </authorList>
    </citation>
    <scope>NUCLEOTIDE SEQUENCE</scope>
    <source>
        <strain evidence="4">K_DeepCast_65m_m2_066</strain>
    </source>
</reference>
<feature type="domain" description="CBS" evidence="3">
    <location>
        <begin position="84"/>
        <end position="141"/>
    </location>
</feature>
<dbReference type="PANTHER" id="PTHR43080:SF2">
    <property type="entry name" value="CBS DOMAIN-CONTAINING PROTEIN"/>
    <property type="match status" value="1"/>
</dbReference>
<dbReference type="EMBL" id="VGLS01000131">
    <property type="protein sequence ID" value="MBM3223353.1"/>
    <property type="molecule type" value="Genomic_DNA"/>
</dbReference>
<evidence type="ECO:0000256" key="1">
    <source>
        <dbReference type="ARBA" id="ARBA00023122"/>
    </source>
</evidence>
<dbReference type="Gene3D" id="3.10.580.10">
    <property type="entry name" value="CBS-domain"/>
    <property type="match status" value="2"/>
</dbReference>
<protein>
    <submittedName>
        <fullName evidence="4">CBS domain-containing protein</fullName>
    </submittedName>
</protein>